<dbReference type="SUPFAM" id="SSF55729">
    <property type="entry name" value="Acyl-CoA N-acyltransferases (Nat)"/>
    <property type="match status" value="1"/>
</dbReference>
<dbReference type="GO" id="GO:0016740">
    <property type="term" value="F:transferase activity"/>
    <property type="evidence" value="ECO:0007669"/>
    <property type="project" value="UniProtKB-KW"/>
</dbReference>
<dbReference type="EMBL" id="CP009223">
    <property type="protein sequence ID" value="AIM63332.1"/>
    <property type="molecule type" value="Genomic_DNA"/>
</dbReference>
<name>A0A075TWN6_9LACO</name>
<dbReference type="PATRIC" id="fig|759620.7.peg.1040"/>
<dbReference type="Gene3D" id="3.40.630.30">
    <property type="match status" value="1"/>
</dbReference>
<reference evidence="3" key="2">
    <citation type="submission" date="2014-08" db="EMBL/GenBank/DDBJ databases">
        <title>Complete genome of Weissella ceti strain WS74 isolated from diseased rainbow trout in Brazil.</title>
        <authorList>
            <person name="Figueiredo H.C.P."/>
            <person name="Leal C.A.G."/>
            <person name="Pereira F.L."/>
            <person name="Soares S.C."/>
            <person name="Dorella F.A."/>
            <person name="Carvalho A.F."/>
            <person name="Azevedo V.A.C."/>
        </authorList>
    </citation>
    <scope>NUCLEOTIDE SEQUENCE [LARGE SCALE GENOMIC DNA]</scope>
    <source>
        <strain evidence="3">WS74</strain>
    </source>
</reference>
<dbReference type="InterPro" id="IPR045057">
    <property type="entry name" value="Gcn5-rel_NAT"/>
</dbReference>
<dbReference type="PROSITE" id="PS51729">
    <property type="entry name" value="GNAT_YJDJ"/>
    <property type="match status" value="1"/>
</dbReference>
<dbReference type="KEGG" id="wce:WS08_1015"/>
<dbReference type="CDD" id="cd04301">
    <property type="entry name" value="NAT_SF"/>
    <property type="match status" value="1"/>
</dbReference>
<dbReference type="RefSeq" id="WP_009496195.1">
    <property type="nucleotide sequence ID" value="NZ_CP009223.1"/>
</dbReference>
<evidence type="ECO:0000313" key="3">
    <source>
        <dbReference type="Proteomes" id="UP000029079"/>
    </source>
</evidence>
<evidence type="ECO:0000259" key="1">
    <source>
        <dbReference type="PROSITE" id="PS51729"/>
    </source>
</evidence>
<dbReference type="PANTHER" id="PTHR31435">
    <property type="entry name" value="PROTEIN NATD1"/>
    <property type="match status" value="1"/>
</dbReference>
<dbReference type="OrthoDB" id="9793389at2"/>
<dbReference type="Proteomes" id="UP000029079">
    <property type="component" value="Chromosome"/>
</dbReference>
<dbReference type="InterPro" id="IPR031165">
    <property type="entry name" value="GNAT_YJDJ"/>
</dbReference>
<dbReference type="KEGG" id="wci:WS105_1077"/>
<gene>
    <name evidence="2" type="ORF">WS74_1081</name>
</gene>
<dbReference type="InterPro" id="IPR016181">
    <property type="entry name" value="Acyl_CoA_acyltransferase"/>
</dbReference>
<dbReference type="AlphaFoldDB" id="A0A075TWN6"/>
<evidence type="ECO:0000313" key="2">
    <source>
        <dbReference type="EMBL" id="AIM63332.1"/>
    </source>
</evidence>
<accession>A0A075TWN6</accession>
<dbReference type="KEGG" id="wct:WS74_1081"/>
<keyword evidence="2" id="KW-0808">Transferase</keyword>
<keyword evidence="3" id="KW-1185">Reference proteome</keyword>
<proteinExistence type="predicted"/>
<dbReference type="STRING" id="759620.WS105_1077"/>
<dbReference type="PANTHER" id="PTHR31435:SF9">
    <property type="entry name" value="PROTEIN NATD1"/>
    <property type="match status" value="1"/>
</dbReference>
<organism evidence="2 3">
    <name type="scientific">Weissella ceti</name>
    <dbReference type="NCBI Taxonomy" id="759620"/>
    <lineage>
        <taxon>Bacteria</taxon>
        <taxon>Bacillati</taxon>
        <taxon>Bacillota</taxon>
        <taxon>Bacilli</taxon>
        <taxon>Lactobacillales</taxon>
        <taxon>Lactobacillaceae</taxon>
        <taxon>Weissella</taxon>
    </lineage>
</organism>
<protein>
    <submittedName>
        <fullName evidence="2">Acetyltransferase</fullName>
    </submittedName>
</protein>
<dbReference type="Pfam" id="PF14542">
    <property type="entry name" value="Acetyltransf_CG"/>
    <property type="match status" value="1"/>
</dbReference>
<sequence length="92" mass="10125">MTFTYEPGLITYVIDGEVMAKIVFPANEDGTVWDITHTVVHSSLRGQGIANALLEEVVQLAIEADVKLKPTCVFAEKIFARTPAYQALQVTE</sequence>
<reference evidence="2 3" key="1">
    <citation type="journal article" date="2014" name="Genome Announc.">
        <title>Complete Genome Sequences of Fish Pathogenic Weissella ceti Strains WS74 and WS105.</title>
        <authorList>
            <person name="Figueiredo H.C."/>
            <person name="Leal C.A."/>
            <person name="Dorella F.A."/>
            <person name="Carvalho A.F."/>
            <person name="Soares S.C."/>
            <person name="Pereira F.L."/>
            <person name="Azevedo V.A."/>
        </authorList>
    </citation>
    <scope>NUCLEOTIDE SEQUENCE [LARGE SCALE GENOMIC DNA]</scope>
    <source>
        <strain evidence="2 3">WS74</strain>
    </source>
</reference>
<feature type="domain" description="N-acetyltransferase" evidence="1">
    <location>
        <begin position="2"/>
        <end position="90"/>
    </location>
</feature>